<dbReference type="KEGG" id="fpk:IA06_09470"/>
<name>A0A8G2G0V6_FLAPS</name>
<organism evidence="3 4">
    <name type="scientific">Flavobacterium psychrophilum</name>
    <dbReference type="NCBI Taxonomy" id="96345"/>
    <lineage>
        <taxon>Bacteria</taxon>
        <taxon>Pseudomonadati</taxon>
        <taxon>Bacteroidota</taxon>
        <taxon>Flavobacteriia</taxon>
        <taxon>Flavobacteriales</taxon>
        <taxon>Flavobacteriaceae</taxon>
        <taxon>Flavobacterium</taxon>
    </lineage>
</organism>
<evidence type="ECO:0000313" key="3">
    <source>
        <dbReference type="EMBL" id="QRE05109.1"/>
    </source>
</evidence>
<accession>A0A8G2G0V6</accession>
<evidence type="ECO:0000259" key="2">
    <source>
        <dbReference type="Pfam" id="PF21941"/>
    </source>
</evidence>
<proteinExistence type="predicted"/>
<dbReference type="AlphaFoldDB" id="A0A8G2G0V6"/>
<evidence type="ECO:0000259" key="1">
    <source>
        <dbReference type="Pfam" id="PF20275"/>
    </source>
</evidence>
<dbReference type="RefSeq" id="WP_011964051.1">
    <property type="nucleotide sequence ID" value="NZ_CBCRUL010000001.1"/>
</dbReference>
<dbReference type="Proteomes" id="UP000596329">
    <property type="component" value="Chromosome"/>
</dbReference>
<sequence>MNRTLYFNYIVDKIGILSYNINQKGKLNILDLHNHSENFYSYFLSKVFGWELVNLNPIQQNIEAIDLIDHKNKIVLQVSATNTKQKLESSLSKKIISKYSSYTFKFVLISKESTDLIKGTFLNPHKINFKPASDIIDNKMILNFILSTDIEKQKEIYQLVQKELGNDVDIVKLDSNLAIIINILSKENLALSNKVETNSFEIDRKITHNSLVATKSTIEDYAMYYGRLDKKYAEFDTQGSNKSLSVLQSVNSSFVEISVKHQNTSSDYIFLQVIENVKEKVVNSANFIEIPIDELELCVKIIVVDAFIRCKIFENPLSYNYANS</sequence>
<dbReference type="InterPro" id="IPR047740">
    <property type="entry name" value="SMEK_dom"/>
</dbReference>
<dbReference type="KEGG" id="fpv:IA03_09525"/>
<dbReference type="Pfam" id="PF20275">
    <property type="entry name" value="CTD10"/>
    <property type="match status" value="1"/>
</dbReference>
<dbReference type="KEGG" id="fpw:IA04_09465"/>
<feature type="domain" description="SMEK" evidence="2">
    <location>
        <begin position="9"/>
        <end position="145"/>
    </location>
</feature>
<gene>
    <name evidence="3" type="ORF">H0H26_05850</name>
</gene>
<reference evidence="3 4" key="1">
    <citation type="submission" date="2020-07" db="EMBL/GenBank/DDBJ databases">
        <title>Genomic characterization of Flavobacterium psychrophilum strains.</title>
        <authorList>
            <person name="Castillo D."/>
            <person name="Jorgensen J."/>
            <person name="Middelboe M."/>
        </authorList>
    </citation>
    <scope>NUCLEOTIDE SEQUENCE [LARGE SCALE GENOMIC DNA]</scope>
    <source>
        <strain evidence="3 4">FPS-R7</strain>
    </source>
</reference>
<dbReference type="NCBIfam" id="NF033859">
    <property type="entry name" value="SMEK_N"/>
    <property type="match status" value="1"/>
</dbReference>
<dbReference type="GeneID" id="66551870"/>
<dbReference type="OMA" id="FIRCKIF"/>
<feature type="domain" description="ABC-three component systems C-terminal" evidence="1">
    <location>
        <begin position="175"/>
        <end position="314"/>
    </location>
</feature>
<evidence type="ECO:0000313" key="4">
    <source>
        <dbReference type="Proteomes" id="UP000596329"/>
    </source>
</evidence>
<dbReference type="KEGG" id="fpq:IB65_09750"/>
<protein>
    <submittedName>
        <fullName evidence="3">SMEK domain-containing protein</fullName>
    </submittedName>
</protein>
<dbReference type="EMBL" id="CP059075">
    <property type="protein sequence ID" value="QRE05109.1"/>
    <property type="molecule type" value="Genomic_DNA"/>
</dbReference>
<dbReference type="InterPro" id="IPR046919">
    <property type="entry name" value="ABC-3C_CTD10"/>
</dbReference>
<dbReference type="Pfam" id="PF21941">
    <property type="entry name" value="SMEK_N"/>
    <property type="match status" value="1"/>
</dbReference>